<evidence type="ECO:0000256" key="1">
    <source>
        <dbReference type="ARBA" id="ARBA00004141"/>
    </source>
</evidence>
<accession>A0A316ZCG9</accession>
<dbReference type="Proteomes" id="UP000245946">
    <property type="component" value="Unassembled WGS sequence"/>
</dbReference>
<feature type="domain" description="ABC transporter" evidence="12">
    <location>
        <begin position="667"/>
        <end position="898"/>
    </location>
</feature>
<dbReference type="GO" id="GO:0016020">
    <property type="term" value="C:membrane"/>
    <property type="evidence" value="ECO:0007669"/>
    <property type="project" value="UniProtKB-SubCell"/>
</dbReference>
<dbReference type="PROSITE" id="PS50929">
    <property type="entry name" value="ABC_TM1F"/>
    <property type="match status" value="2"/>
</dbReference>
<dbReference type="GO" id="GO:0140359">
    <property type="term" value="F:ABC-type transporter activity"/>
    <property type="evidence" value="ECO:0007669"/>
    <property type="project" value="InterPro"/>
</dbReference>
<dbReference type="GO" id="GO:0016887">
    <property type="term" value="F:ATP hydrolysis activity"/>
    <property type="evidence" value="ECO:0007669"/>
    <property type="project" value="InterPro"/>
</dbReference>
<keyword evidence="9" id="KW-0175">Coiled coil</keyword>
<dbReference type="SMART" id="SM00382">
    <property type="entry name" value="AAA"/>
    <property type="match status" value="2"/>
</dbReference>
<dbReference type="RefSeq" id="XP_025598901.1">
    <property type="nucleotide sequence ID" value="XM_025742272.1"/>
</dbReference>
<evidence type="ECO:0000256" key="4">
    <source>
        <dbReference type="ARBA" id="ARBA00022692"/>
    </source>
</evidence>
<evidence type="ECO:0000256" key="3">
    <source>
        <dbReference type="ARBA" id="ARBA00022448"/>
    </source>
</evidence>
<dbReference type="FunFam" id="3.40.50.300:FF:000997">
    <property type="entry name" value="Multidrug resistance-associated protein 1"/>
    <property type="match status" value="1"/>
</dbReference>
<proteinExistence type="inferred from homology"/>
<evidence type="ECO:0000256" key="2">
    <source>
        <dbReference type="ARBA" id="ARBA00009726"/>
    </source>
</evidence>
<dbReference type="PROSITE" id="PS00211">
    <property type="entry name" value="ABC_TRANSPORTER_1"/>
    <property type="match status" value="2"/>
</dbReference>
<feature type="transmembrane region" description="Helical" evidence="11">
    <location>
        <begin position="523"/>
        <end position="543"/>
    </location>
</feature>
<dbReference type="OrthoDB" id="6500128at2759"/>
<feature type="domain" description="ABC transmembrane type-1" evidence="13">
    <location>
        <begin position="259"/>
        <end position="552"/>
    </location>
</feature>
<dbReference type="CDD" id="cd18606">
    <property type="entry name" value="ABC_6TM_YOR1_D2_like"/>
    <property type="match status" value="1"/>
</dbReference>
<dbReference type="CDD" id="cd03244">
    <property type="entry name" value="ABCC_MRP_domain2"/>
    <property type="match status" value="1"/>
</dbReference>
<dbReference type="Gene3D" id="1.20.1560.10">
    <property type="entry name" value="ABC transporter type 1, transmembrane domain"/>
    <property type="match status" value="2"/>
</dbReference>
<feature type="transmembrane region" description="Helical" evidence="11">
    <location>
        <begin position="483"/>
        <end position="511"/>
    </location>
</feature>
<feature type="transmembrane region" description="Helical" evidence="11">
    <location>
        <begin position="380"/>
        <end position="400"/>
    </location>
</feature>
<feature type="compositionally biased region" description="Low complexity" evidence="10">
    <location>
        <begin position="1411"/>
        <end position="1426"/>
    </location>
</feature>
<evidence type="ECO:0000256" key="10">
    <source>
        <dbReference type="SAM" id="MobiDB-lite"/>
    </source>
</evidence>
<evidence type="ECO:0000313" key="15">
    <source>
        <dbReference type="Proteomes" id="UP000245946"/>
    </source>
</evidence>
<name>A0A316ZCG9_9BASI</name>
<evidence type="ECO:0000259" key="12">
    <source>
        <dbReference type="PROSITE" id="PS50893"/>
    </source>
</evidence>
<feature type="region of interest" description="Disordered" evidence="10">
    <location>
        <begin position="1409"/>
        <end position="1439"/>
    </location>
</feature>
<dbReference type="InterPro" id="IPR050173">
    <property type="entry name" value="ABC_transporter_C-like"/>
</dbReference>
<dbReference type="PROSITE" id="PS50893">
    <property type="entry name" value="ABC_TRANSPORTER_2"/>
    <property type="match status" value="2"/>
</dbReference>
<evidence type="ECO:0000259" key="13">
    <source>
        <dbReference type="PROSITE" id="PS50929"/>
    </source>
</evidence>
<feature type="domain" description="ABC transporter" evidence="12">
    <location>
        <begin position="1293"/>
        <end position="1556"/>
    </location>
</feature>
<feature type="transmembrane region" description="Helical" evidence="11">
    <location>
        <begin position="1111"/>
        <end position="1129"/>
    </location>
</feature>
<keyword evidence="6" id="KW-0067">ATP-binding</keyword>
<evidence type="ECO:0000256" key="6">
    <source>
        <dbReference type="ARBA" id="ARBA00022840"/>
    </source>
</evidence>
<reference evidence="14 15" key="1">
    <citation type="journal article" date="2018" name="Mol. Biol. Evol.">
        <title>Broad Genomic Sampling Reveals a Smut Pathogenic Ancestry of the Fungal Clade Ustilaginomycotina.</title>
        <authorList>
            <person name="Kijpornyongpan T."/>
            <person name="Mondo S.J."/>
            <person name="Barry K."/>
            <person name="Sandor L."/>
            <person name="Lee J."/>
            <person name="Lipzen A."/>
            <person name="Pangilinan J."/>
            <person name="LaButti K."/>
            <person name="Hainaut M."/>
            <person name="Henrissat B."/>
            <person name="Grigoriev I.V."/>
            <person name="Spatafora J.W."/>
            <person name="Aime M.C."/>
        </authorList>
    </citation>
    <scope>NUCLEOTIDE SEQUENCE [LARGE SCALE GENOMIC DNA]</scope>
    <source>
        <strain evidence="14 15">MCA 4186</strain>
    </source>
</reference>
<evidence type="ECO:0000256" key="7">
    <source>
        <dbReference type="ARBA" id="ARBA00022989"/>
    </source>
</evidence>
<dbReference type="FunFam" id="3.40.50.300:FF:000565">
    <property type="entry name" value="ABC bile acid transporter"/>
    <property type="match status" value="1"/>
</dbReference>
<dbReference type="EMBL" id="KZ819291">
    <property type="protein sequence ID" value="PWN98622.1"/>
    <property type="molecule type" value="Genomic_DNA"/>
</dbReference>
<dbReference type="PANTHER" id="PTHR24223">
    <property type="entry name" value="ATP-BINDING CASSETTE SUB-FAMILY C"/>
    <property type="match status" value="1"/>
</dbReference>
<dbReference type="InterPro" id="IPR036640">
    <property type="entry name" value="ABC1_TM_sf"/>
</dbReference>
<dbReference type="FunFam" id="1.20.1560.10:FF:000010">
    <property type="entry name" value="Multidrug resistance-associated ABC transporter"/>
    <property type="match status" value="1"/>
</dbReference>
<dbReference type="InterPro" id="IPR027417">
    <property type="entry name" value="P-loop_NTPase"/>
</dbReference>
<evidence type="ECO:0000256" key="11">
    <source>
        <dbReference type="SAM" id="Phobius"/>
    </source>
</evidence>
<feature type="coiled-coil region" evidence="9">
    <location>
        <begin position="896"/>
        <end position="924"/>
    </location>
</feature>
<comment type="similarity">
    <text evidence="2">Belongs to the ABC transporter superfamily. ABCC family. Conjugate transporter (TC 3.A.1.208) subfamily.</text>
</comment>
<keyword evidence="4 11" id="KW-0812">Transmembrane</keyword>
<feature type="transmembrane region" description="Helical" evidence="11">
    <location>
        <begin position="1014"/>
        <end position="1041"/>
    </location>
</feature>
<feature type="compositionally biased region" description="Low complexity" evidence="10">
    <location>
        <begin position="24"/>
        <end position="53"/>
    </location>
</feature>
<feature type="region of interest" description="Disordered" evidence="10">
    <location>
        <begin position="597"/>
        <end position="627"/>
    </location>
</feature>
<feature type="transmembrane region" description="Helical" evidence="11">
    <location>
        <begin position="307"/>
        <end position="329"/>
    </location>
</feature>
<dbReference type="SUPFAM" id="SSF52540">
    <property type="entry name" value="P-loop containing nucleoside triphosphate hydrolases"/>
    <property type="match status" value="2"/>
</dbReference>
<dbReference type="SUPFAM" id="SSF90123">
    <property type="entry name" value="ABC transporter transmembrane region"/>
    <property type="match status" value="2"/>
</dbReference>
<dbReference type="GO" id="GO:0005524">
    <property type="term" value="F:ATP binding"/>
    <property type="evidence" value="ECO:0007669"/>
    <property type="project" value="UniProtKB-KW"/>
</dbReference>
<comment type="subcellular location">
    <subcellularLocation>
        <location evidence="1">Membrane</location>
        <topology evidence="1">Multi-pass membrane protein</topology>
    </subcellularLocation>
</comment>
<protein>
    <recommendedName>
        <fullName evidence="16">P-loop containing nucleoside triphosphate hydrolase protein</fullName>
    </recommendedName>
</protein>
<dbReference type="InterPro" id="IPR011527">
    <property type="entry name" value="ABC1_TM_dom"/>
</dbReference>
<keyword evidence="8 11" id="KW-0472">Membrane</keyword>
<dbReference type="Pfam" id="PF00005">
    <property type="entry name" value="ABC_tran"/>
    <property type="match status" value="2"/>
</dbReference>
<feature type="transmembrane region" description="Helical" evidence="11">
    <location>
        <begin position="1087"/>
        <end position="1105"/>
    </location>
</feature>
<dbReference type="PANTHER" id="PTHR24223:SF456">
    <property type="entry name" value="MULTIDRUG RESISTANCE-ASSOCIATED PROTEIN LETHAL(2)03659"/>
    <property type="match status" value="1"/>
</dbReference>
<dbReference type="STRING" id="58919.A0A316ZCG9"/>
<dbReference type="CDD" id="cd18597">
    <property type="entry name" value="ABC_6TM_YOR1_D1_like"/>
    <property type="match status" value="1"/>
</dbReference>
<dbReference type="Pfam" id="PF00664">
    <property type="entry name" value="ABC_membrane"/>
    <property type="match status" value="2"/>
</dbReference>
<keyword evidence="5" id="KW-0547">Nucleotide-binding</keyword>
<feature type="region of interest" description="Disordered" evidence="10">
    <location>
        <begin position="208"/>
        <end position="241"/>
    </location>
</feature>
<feature type="transmembrane region" description="Helical" evidence="11">
    <location>
        <begin position="1201"/>
        <end position="1222"/>
    </location>
</feature>
<feature type="transmembrane region" description="Helical" evidence="11">
    <location>
        <begin position="972"/>
        <end position="994"/>
    </location>
</feature>
<keyword evidence="7 11" id="KW-1133">Transmembrane helix</keyword>
<organism evidence="14 15">
    <name type="scientific">Tilletiopsis washingtonensis</name>
    <dbReference type="NCBI Taxonomy" id="58919"/>
    <lineage>
        <taxon>Eukaryota</taxon>
        <taxon>Fungi</taxon>
        <taxon>Dikarya</taxon>
        <taxon>Basidiomycota</taxon>
        <taxon>Ustilaginomycotina</taxon>
        <taxon>Exobasidiomycetes</taxon>
        <taxon>Entylomatales</taxon>
        <taxon>Entylomatales incertae sedis</taxon>
        <taxon>Tilletiopsis</taxon>
    </lineage>
</organism>
<evidence type="ECO:0000313" key="14">
    <source>
        <dbReference type="EMBL" id="PWN98622.1"/>
    </source>
</evidence>
<gene>
    <name evidence="14" type="ORF">FA09DRAFT_329671</name>
</gene>
<dbReference type="InterPro" id="IPR003439">
    <property type="entry name" value="ABC_transporter-like_ATP-bd"/>
</dbReference>
<evidence type="ECO:0000256" key="9">
    <source>
        <dbReference type="SAM" id="Coils"/>
    </source>
</evidence>
<evidence type="ECO:0000256" key="8">
    <source>
        <dbReference type="ARBA" id="ARBA00023136"/>
    </source>
</evidence>
<feature type="region of interest" description="Disordered" evidence="10">
    <location>
        <begin position="24"/>
        <end position="66"/>
    </location>
</feature>
<dbReference type="Gene3D" id="3.40.50.300">
    <property type="entry name" value="P-loop containing nucleotide triphosphate hydrolases"/>
    <property type="match status" value="2"/>
</dbReference>
<sequence length="1572" mass="171232">MASAPNTAGTSAAPAPALAAPAIEKKISSSSSDSDPAAHLENASSSASSSSAAKGKGKEPAGFAYNPGQRNLVHVQKREKFWQLWRPRELPPPPRASMEDAELIPLEHAGVLSQMTFTWAGPIMILGYERALEATDLWKLGKDRQARELSTRLLERWDRRVQAAKAHNASLESGELQPGAMLKLRWAAASALGKGPKGGVRERERLWRLPPPAEPKGASQRAAAAKATAKGAKKPVNWSGHQQPSLASAVIDLFRREMAAAIVIKLVADAAQMLSPLLIRVIVQFAAEAYVHYINPAIPGPNVGVGVGYAIALFAMQLLNSVAQHAFFFRSMSMGVDARTAVISAMYTRALSLNPKDRSPGALLNHASTDVSRIDFAMQWALLMFTSPFALALCLGLLIWQIGVSALAGFAILVVAIPAQGWVMKSLFMTRRESMKFTDKRAKLINELLSSIQIVKSFAFERKFLEKIGAIRRKELQGIRKLIIVRSAMIALAFSLPTLASVVGFLVYAALGNSLLEGGANTTSRVFIALTLFQLLRMPLMFLPLSFSSAADAYAAISRLSNVFTAELLEDKSERAPEAKFSLELIDACFKYDEVDPSKDDEKKKKHKKGHAKDTHAAKPVVAAEQGNAKPPSFMQRLFKPKQSIAVAPSSETGLPKPVTANKAAETELTDAPEEFDEKHEPAEEVPFSLRNINLRFTPGELVAIVGPVGSGKTSIFSGLTGEMRMESGRIIWGGNGLAAYSAQQPWIQAASVRDNITFGLAFEEERYWEVVKTCELEADLRMLPQGDMTEIGEKGTTLSGGQKARVNLARALYFDAEIYMLDDPLSAVDPHVGKALFQNLILGLRARGKTVLLVTHAIHVLPQCDRIITLVDGHVAEDGRYETLVHAGGPFQKLVQDFGGDAQEEEEEHKEDEEEAIDEAAAALRHDKKTIARAAMTDADGTKAMQTQEERNTGSIALSVYKAYFHAGRGWIMVPLVLIGLVLMQGAVVMGSYTLRWWLSDDLAWTQGQYMGLYAGLGVATAFFTGLMGISTGMFSYYAAAEIHRQSITRVLYAPLSFFNVTPKGRIANRFSKDADSLDNQLADSFRMAASTIAQVIGACILISILAHYFAPAVAGILVFYFIGAAIYRRSAREVKRIDGTLRGSLYAHISETLHGVSTVKAYGETQRFLRDHFRLMDYENRAYFMTITNQRWLGIRLDFLGALLVFIVALLTTAGASQGISPASTGLALSYILQVSQSFSWMTRQIAEVENEMSSVERLNHYATEIDEEAPQEIPDAHLPAEWPQAGAIAIRDVQLRYRPELPIVLKGISLDVKAGQKVGIVGRTGSGKSTLLTALLRLVELEAGSIVIDGVDVSKIGLRDLRQRIAILPQDPTLFSGTLRSNLDPFGQYDDARLWDALRRAHLVDSDSAGGTPAHGGTPAPSGRATPTGIEPDAADESKVSRFTLDTTIEEEGNNLSLGQRSLVSLARALVKDSRVILLDEATASVDVETDAKIQTTLNEAFGDRTLLCIAHRLRTILNYDLVCVVDSGRVAEYASPLELFDQGGIFHEMAERANISRADIQLASTRGL</sequence>
<evidence type="ECO:0008006" key="16">
    <source>
        <dbReference type="Google" id="ProtNLM"/>
    </source>
</evidence>
<feature type="transmembrane region" description="Helical" evidence="11">
    <location>
        <begin position="406"/>
        <end position="428"/>
    </location>
</feature>
<dbReference type="InterPro" id="IPR017871">
    <property type="entry name" value="ABC_transporter-like_CS"/>
</dbReference>
<dbReference type="InterPro" id="IPR003593">
    <property type="entry name" value="AAA+_ATPase"/>
</dbReference>
<dbReference type="CDD" id="cd03250">
    <property type="entry name" value="ABCC_MRP_domain1"/>
    <property type="match status" value="1"/>
</dbReference>
<dbReference type="GeneID" id="37269816"/>
<keyword evidence="3" id="KW-0813">Transport</keyword>
<keyword evidence="15" id="KW-1185">Reference proteome</keyword>
<evidence type="ECO:0000256" key="5">
    <source>
        <dbReference type="ARBA" id="ARBA00022741"/>
    </source>
</evidence>
<feature type="domain" description="ABC transmembrane type-1" evidence="13">
    <location>
        <begin position="977"/>
        <end position="1253"/>
    </location>
</feature>